<evidence type="ECO:0000313" key="1">
    <source>
        <dbReference type="EMBL" id="QLD11472.1"/>
    </source>
</evidence>
<reference evidence="1 2" key="1">
    <citation type="submission" date="2020-06" db="EMBL/GenBank/DDBJ databases">
        <authorList>
            <person name="Jo H."/>
        </authorList>
    </citation>
    <scope>NUCLEOTIDE SEQUENCE [LARGE SCALE GENOMIC DNA]</scope>
    <source>
        <strain evidence="1 2">I46</strain>
    </source>
</reference>
<gene>
    <name evidence="1" type="ORF">HW566_06615</name>
</gene>
<sequence>MTQAHSVAIVTGRDHHNAPTHTAVVEVDVVDVDTITETGGLVIDNRHLALIEPCEPVCHATLTLTLDDDTVLEVAAGTHPDPDQAAAEINRLSAWITGDVMTYTAGSITS</sequence>
<evidence type="ECO:0000313" key="2">
    <source>
        <dbReference type="Proteomes" id="UP000509638"/>
    </source>
</evidence>
<dbReference type="AlphaFoldDB" id="A0A7D5EV20"/>
<dbReference type="Proteomes" id="UP000509638">
    <property type="component" value="Chromosome"/>
</dbReference>
<protein>
    <submittedName>
        <fullName evidence="1">Uncharacterized protein</fullName>
    </submittedName>
</protein>
<dbReference type="RefSeq" id="WP_178011433.1">
    <property type="nucleotide sequence ID" value="NZ_CP058316.1"/>
</dbReference>
<name>A0A7D5EV20_9MICO</name>
<accession>A0A7D5EV20</accession>
<organism evidence="1 2">
    <name type="scientific">Microbacterium oleivorans</name>
    <dbReference type="NCBI Taxonomy" id="273677"/>
    <lineage>
        <taxon>Bacteria</taxon>
        <taxon>Bacillati</taxon>
        <taxon>Actinomycetota</taxon>
        <taxon>Actinomycetes</taxon>
        <taxon>Micrococcales</taxon>
        <taxon>Microbacteriaceae</taxon>
        <taxon>Microbacterium</taxon>
    </lineage>
</organism>
<proteinExistence type="predicted"/>
<dbReference type="EMBL" id="CP058316">
    <property type="protein sequence ID" value="QLD11472.1"/>
    <property type="molecule type" value="Genomic_DNA"/>
</dbReference>